<dbReference type="Pfam" id="PF00294">
    <property type="entry name" value="PfkB"/>
    <property type="match status" value="1"/>
</dbReference>
<dbReference type="SUPFAM" id="SSF53613">
    <property type="entry name" value="Ribokinase-like"/>
    <property type="match status" value="1"/>
</dbReference>
<dbReference type="InterPro" id="IPR029056">
    <property type="entry name" value="Ribokinase-like"/>
</dbReference>
<evidence type="ECO:0000256" key="1">
    <source>
        <dbReference type="ARBA" id="ARBA00010688"/>
    </source>
</evidence>
<dbReference type="CDD" id="cd01167">
    <property type="entry name" value="bac_FRK"/>
    <property type="match status" value="1"/>
</dbReference>
<evidence type="ECO:0000256" key="4">
    <source>
        <dbReference type="ARBA" id="ARBA00022777"/>
    </source>
</evidence>
<dbReference type="InterPro" id="IPR050306">
    <property type="entry name" value="PfkB_Carbo_kinase"/>
</dbReference>
<dbReference type="Gene3D" id="3.40.1190.20">
    <property type="match status" value="1"/>
</dbReference>
<comment type="caution">
    <text evidence="7">The sequence shown here is derived from an EMBL/GenBank/DDBJ whole genome shotgun (WGS) entry which is preliminary data.</text>
</comment>
<evidence type="ECO:0000256" key="5">
    <source>
        <dbReference type="ARBA" id="ARBA00022840"/>
    </source>
</evidence>
<dbReference type="EC" id="2.7.1.4" evidence="7"/>
<reference evidence="7 8" key="1">
    <citation type="submission" date="2020-08" db="EMBL/GenBank/DDBJ databases">
        <title>Genomic Encyclopedia of Type Strains, Phase IV (KMG-IV): sequencing the most valuable type-strain genomes for metagenomic binning, comparative biology and taxonomic classification.</title>
        <authorList>
            <person name="Goeker M."/>
        </authorList>
    </citation>
    <scope>NUCLEOTIDE SEQUENCE [LARGE SCALE GENOMIC DNA]</scope>
    <source>
        <strain evidence="7 8">DSM 101015</strain>
    </source>
</reference>
<evidence type="ECO:0000256" key="3">
    <source>
        <dbReference type="ARBA" id="ARBA00022741"/>
    </source>
</evidence>
<evidence type="ECO:0000259" key="6">
    <source>
        <dbReference type="Pfam" id="PF00294"/>
    </source>
</evidence>
<accession>A0A7W6M8Q0</accession>
<organism evidence="7 8">
    <name type="scientific">Sulfitobacter noctilucicola</name>
    <dbReference type="NCBI Taxonomy" id="1342301"/>
    <lineage>
        <taxon>Bacteria</taxon>
        <taxon>Pseudomonadati</taxon>
        <taxon>Pseudomonadota</taxon>
        <taxon>Alphaproteobacteria</taxon>
        <taxon>Rhodobacterales</taxon>
        <taxon>Roseobacteraceae</taxon>
        <taxon>Sulfitobacter</taxon>
    </lineage>
</organism>
<dbReference type="OrthoDB" id="9795789at2"/>
<keyword evidence="4 7" id="KW-0418">Kinase</keyword>
<protein>
    <submittedName>
        <fullName evidence="7">Fructokinase</fullName>
        <ecNumber evidence="7">2.7.1.4</ecNumber>
    </submittedName>
</protein>
<proteinExistence type="inferred from homology"/>
<dbReference type="EMBL" id="JACIFU010000002">
    <property type="protein sequence ID" value="MBB4174361.1"/>
    <property type="molecule type" value="Genomic_DNA"/>
</dbReference>
<dbReference type="PANTHER" id="PTHR43085">
    <property type="entry name" value="HEXOKINASE FAMILY MEMBER"/>
    <property type="match status" value="1"/>
</dbReference>
<evidence type="ECO:0000256" key="2">
    <source>
        <dbReference type="ARBA" id="ARBA00022679"/>
    </source>
</evidence>
<keyword evidence="2 7" id="KW-0808">Transferase</keyword>
<dbReference type="AlphaFoldDB" id="A0A7W6M8Q0"/>
<dbReference type="PROSITE" id="PS00584">
    <property type="entry name" value="PFKB_KINASES_2"/>
    <property type="match status" value="1"/>
</dbReference>
<keyword evidence="3" id="KW-0547">Nucleotide-binding</keyword>
<dbReference type="InterPro" id="IPR002173">
    <property type="entry name" value="Carboh/pur_kinase_PfkB_CS"/>
</dbReference>
<gene>
    <name evidence="7" type="ORF">GGR93_002134</name>
</gene>
<sequence length="307" mass="31735">MILCCGEALIDMIPVAGPDGQTAFVPHCGGALFNTAIALGRLDVPVGMLSGVSRDRFGVQLADALSENNVQTDMLVRSDRATTLAIVHLVDGHATYAFYDEGSAGRMVRPADVPDIPEAVEALYFGGISLVSEPAADTYAHVCATAGGSRLVMMDPNIRTSFITDEQAYRARLDRMMPHCDIVKVSDEDLAWMTGGSGSIADQAKAVLAKGPKFVIVTKGAEGAMVFSDGGHASVPAGKAVVVDTVGAGDTFNAGVLAGLTQQGALSKEAVATLSAEDLVPALSYGAKVAAVTVSRAGANPPWKNEL</sequence>
<name>A0A7W6M8Q0_9RHOB</name>
<comment type="similarity">
    <text evidence="1">Belongs to the carbohydrate kinase PfkB family.</text>
</comment>
<feature type="domain" description="Carbohydrate kinase PfkB" evidence="6">
    <location>
        <begin position="2"/>
        <end position="303"/>
    </location>
</feature>
<keyword evidence="8" id="KW-1185">Reference proteome</keyword>
<dbReference type="RefSeq" id="WP_025056836.1">
    <property type="nucleotide sequence ID" value="NZ_JACIFU010000002.1"/>
</dbReference>
<evidence type="ECO:0000313" key="8">
    <source>
        <dbReference type="Proteomes" id="UP000565745"/>
    </source>
</evidence>
<evidence type="ECO:0000313" key="7">
    <source>
        <dbReference type="EMBL" id="MBB4174361.1"/>
    </source>
</evidence>
<dbReference type="Proteomes" id="UP000565745">
    <property type="component" value="Unassembled WGS sequence"/>
</dbReference>
<dbReference type="GO" id="GO:0005524">
    <property type="term" value="F:ATP binding"/>
    <property type="evidence" value="ECO:0007669"/>
    <property type="project" value="UniProtKB-KW"/>
</dbReference>
<dbReference type="PANTHER" id="PTHR43085:SF1">
    <property type="entry name" value="PSEUDOURIDINE KINASE-RELATED"/>
    <property type="match status" value="1"/>
</dbReference>
<dbReference type="GO" id="GO:0008865">
    <property type="term" value="F:fructokinase activity"/>
    <property type="evidence" value="ECO:0007669"/>
    <property type="project" value="UniProtKB-EC"/>
</dbReference>
<keyword evidence="5" id="KW-0067">ATP-binding</keyword>
<dbReference type="InterPro" id="IPR011611">
    <property type="entry name" value="PfkB_dom"/>
</dbReference>